<comment type="caution">
    <text evidence="6">The sequence shown here is derived from an EMBL/GenBank/DDBJ whole genome shotgun (WGS) entry which is preliminary data.</text>
</comment>
<evidence type="ECO:0000313" key="7">
    <source>
        <dbReference type="Proteomes" id="UP000250321"/>
    </source>
</evidence>
<keyword evidence="4" id="KW-0653">Protein transport</keyword>
<evidence type="ECO:0000256" key="3">
    <source>
        <dbReference type="ARBA" id="ARBA00022737"/>
    </source>
</evidence>
<dbReference type="InterPro" id="IPR011989">
    <property type="entry name" value="ARM-like"/>
</dbReference>
<dbReference type="SMART" id="SM00185">
    <property type="entry name" value="ARM"/>
    <property type="match status" value="1"/>
</dbReference>
<gene>
    <name evidence="6" type="ORF">Pyn_37880</name>
</gene>
<keyword evidence="7" id="KW-1185">Reference proteome</keyword>
<evidence type="ECO:0000256" key="4">
    <source>
        <dbReference type="ARBA" id="ARBA00022927"/>
    </source>
</evidence>
<name>A0A314XTY4_PRUYE</name>
<reference evidence="6 7" key="1">
    <citation type="submission" date="2018-02" db="EMBL/GenBank/DDBJ databases">
        <title>Draft genome of wild Prunus yedoensis var. nudiflora.</title>
        <authorList>
            <person name="Baek S."/>
            <person name="Kim J.-H."/>
            <person name="Choi K."/>
            <person name="Kim G.-B."/>
            <person name="Cho A."/>
            <person name="Jang H."/>
            <person name="Shin C.-H."/>
            <person name="Yu H.-J."/>
            <person name="Mun J.-H."/>
        </authorList>
    </citation>
    <scope>NUCLEOTIDE SEQUENCE [LARGE SCALE GENOMIC DNA]</scope>
    <source>
        <strain evidence="7">cv. Jeju island</strain>
        <tissue evidence="6">Leaf</tissue>
    </source>
</reference>
<feature type="repeat" description="ARM" evidence="5">
    <location>
        <begin position="30"/>
        <end position="72"/>
    </location>
</feature>
<dbReference type="PROSITE" id="PS50176">
    <property type="entry name" value="ARM_REPEAT"/>
    <property type="match status" value="1"/>
</dbReference>
<accession>A0A314XTY4</accession>
<dbReference type="EMBL" id="PJQY01002147">
    <property type="protein sequence ID" value="PQP96126.1"/>
    <property type="molecule type" value="Genomic_DNA"/>
</dbReference>
<dbReference type="InterPro" id="IPR000225">
    <property type="entry name" value="Armadillo"/>
</dbReference>
<proteinExistence type="inferred from homology"/>
<dbReference type="Proteomes" id="UP000250321">
    <property type="component" value="Unassembled WGS sequence"/>
</dbReference>
<dbReference type="SUPFAM" id="SSF48371">
    <property type="entry name" value="ARM repeat"/>
    <property type="match status" value="1"/>
</dbReference>
<dbReference type="InterPro" id="IPR016024">
    <property type="entry name" value="ARM-type_fold"/>
</dbReference>
<evidence type="ECO:0000256" key="1">
    <source>
        <dbReference type="ARBA" id="ARBA00010394"/>
    </source>
</evidence>
<organism evidence="6 7">
    <name type="scientific">Prunus yedoensis var. nudiflora</name>
    <dbReference type="NCBI Taxonomy" id="2094558"/>
    <lineage>
        <taxon>Eukaryota</taxon>
        <taxon>Viridiplantae</taxon>
        <taxon>Streptophyta</taxon>
        <taxon>Embryophyta</taxon>
        <taxon>Tracheophyta</taxon>
        <taxon>Spermatophyta</taxon>
        <taxon>Magnoliopsida</taxon>
        <taxon>eudicotyledons</taxon>
        <taxon>Gunneridae</taxon>
        <taxon>Pentapetalae</taxon>
        <taxon>rosids</taxon>
        <taxon>fabids</taxon>
        <taxon>Rosales</taxon>
        <taxon>Rosaceae</taxon>
        <taxon>Amygdaloideae</taxon>
        <taxon>Amygdaleae</taxon>
        <taxon>Prunus</taxon>
    </lineage>
</organism>
<keyword evidence="3" id="KW-0677">Repeat</keyword>
<dbReference type="OrthoDB" id="1671880at2759"/>
<keyword evidence="2" id="KW-0813">Transport</keyword>
<dbReference type="Pfam" id="PF00514">
    <property type="entry name" value="Arm"/>
    <property type="match status" value="1"/>
</dbReference>
<protein>
    <submittedName>
        <fullName evidence="6">Uncharacterized protein</fullName>
    </submittedName>
</protein>
<evidence type="ECO:0000313" key="6">
    <source>
        <dbReference type="EMBL" id="PQP96126.1"/>
    </source>
</evidence>
<evidence type="ECO:0000256" key="2">
    <source>
        <dbReference type="ARBA" id="ARBA00022448"/>
    </source>
</evidence>
<dbReference type="AlphaFoldDB" id="A0A314XTY4"/>
<dbReference type="STRING" id="2094558.A0A314XTY4"/>
<comment type="similarity">
    <text evidence="1">Belongs to the importin alpha family.</text>
</comment>
<dbReference type="GO" id="GO:0015031">
    <property type="term" value="P:protein transport"/>
    <property type="evidence" value="ECO:0007669"/>
    <property type="project" value="UniProtKB-KW"/>
</dbReference>
<sequence>MPQLQFEAAWALTNVASGTSDHTRVVIEHGAVPMFVQLLSSGSDDVREQAVWALGNVAGDSPSCRDLVLGQGAHAIAGSIK</sequence>
<evidence type="ECO:0000256" key="5">
    <source>
        <dbReference type="PROSITE-ProRule" id="PRU00259"/>
    </source>
</evidence>
<dbReference type="Gene3D" id="1.25.10.10">
    <property type="entry name" value="Leucine-rich Repeat Variant"/>
    <property type="match status" value="1"/>
</dbReference>
<dbReference type="PANTHER" id="PTHR23316">
    <property type="entry name" value="IMPORTIN ALPHA"/>
    <property type="match status" value="1"/>
</dbReference>